<evidence type="ECO:0000259" key="8">
    <source>
        <dbReference type="Pfam" id="PF04316"/>
    </source>
</evidence>
<dbReference type="SUPFAM" id="SSF101498">
    <property type="entry name" value="Anti-sigma factor FlgM"/>
    <property type="match status" value="1"/>
</dbReference>
<organism evidence="9 10">
    <name type="scientific">Leptolinea tardivitalis</name>
    <dbReference type="NCBI Taxonomy" id="229920"/>
    <lineage>
        <taxon>Bacteria</taxon>
        <taxon>Bacillati</taxon>
        <taxon>Chloroflexota</taxon>
        <taxon>Anaerolineae</taxon>
        <taxon>Anaerolineales</taxon>
        <taxon>Anaerolineaceae</taxon>
        <taxon>Leptolinea</taxon>
    </lineage>
</organism>
<dbReference type="InterPro" id="IPR031316">
    <property type="entry name" value="FlgM_C"/>
</dbReference>
<evidence type="ECO:0000256" key="2">
    <source>
        <dbReference type="ARBA" id="ARBA00017823"/>
    </source>
</evidence>
<dbReference type="Pfam" id="PF04316">
    <property type="entry name" value="FlgM"/>
    <property type="match status" value="1"/>
</dbReference>
<evidence type="ECO:0000256" key="6">
    <source>
        <dbReference type="ARBA" id="ARBA00023163"/>
    </source>
</evidence>
<dbReference type="GO" id="GO:0044781">
    <property type="term" value="P:bacterial-type flagellum organization"/>
    <property type="evidence" value="ECO:0007669"/>
    <property type="project" value="UniProtKB-KW"/>
</dbReference>
<evidence type="ECO:0000313" key="9">
    <source>
        <dbReference type="EMBL" id="KPL71080.1"/>
    </source>
</evidence>
<evidence type="ECO:0000256" key="1">
    <source>
        <dbReference type="ARBA" id="ARBA00005322"/>
    </source>
</evidence>
<dbReference type="STRING" id="229920.ADM99_12440"/>
<evidence type="ECO:0000256" key="7">
    <source>
        <dbReference type="SAM" id="MobiDB-lite"/>
    </source>
</evidence>
<feature type="compositionally biased region" description="Polar residues" evidence="7">
    <location>
        <begin position="1"/>
        <end position="33"/>
    </location>
</feature>
<dbReference type="AlphaFoldDB" id="A0A0P6WXN5"/>
<proteinExistence type="inferred from homology"/>
<evidence type="ECO:0000313" key="10">
    <source>
        <dbReference type="Proteomes" id="UP000050430"/>
    </source>
</evidence>
<feature type="region of interest" description="Disordered" evidence="7">
    <location>
        <begin position="1"/>
        <end position="43"/>
    </location>
</feature>
<feature type="domain" description="Anti-sigma-28 factor FlgM C-terminal" evidence="8">
    <location>
        <begin position="46"/>
        <end position="94"/>
    </location>
</feature>
<sequence length="101" mass="11125">MKIENNPASNIIPQKTENISSVERSQLQKTTSAPAARTTEKDHAILSDQAQLLSKALSKMEGTPEVRMEKVEALRSQILEGQYQVNYEGLAKKMSGLPGLK</sequence>
<gene>
    <name evidence="9" type="ORF">ADM99_12440</name>
</gene>
<evidence type="ECO:0000256" key="3">
    <source>
        <dbReference type="ARBA" id="ARBA00022491"/>
    </source>
</evidence>
<dbReference type="EMBL" id="LGCK01000012">
    <property type="protein sequence ID" value="KPL71080.1"/>
    <property type="molecule type" value="Genomic_DNA"/>
</dbReference>
<evidence type="ECO:0000256" key="5">
    <source>
        <dbReference type="ARBA" id="ARBA00023015"/>
    </source>
</evidence>
<protein>
    <recommendedName>
        <fullName evidence="2">Negative regulator of flagellin synthesis</fullName>
    </recommendedName>
</protein>
<keyword evidence="3" id="KW-0678">Repressor</keyword>
<keyword evidence="10" id="KW-1185">Reference proteome</keyword>
<dbReference type="Proteomes" id="UP000050430">
    <property type="component" value="Unassembled WGS sequence"/>
</dbReference>
<evidence type="ECO:0000256" key="4">
    <source>
        <dbReference type="ARBA" id="ARBA00022795"/>
    </source>
</evidence>
<reference evidence="9 10" key="1">
    <citation type="submission" date="2015-07" db="EMBL/GenBank/DDBJ databases">
        <title>Genome sequence of Leptolinea tardivitalis DSM 16556.</title>
        <authorList>
            <person name="Hemp J."/>
            <person name="Ward L.M."/>
            <person name="Pace L.A."/>
            <person name="Fischer W.W."/>
        </authorList>
    </citation>
    <scope>NUCLEOTIDE SEQUENCE [LARGE SCALE GENOMIC DNA]</scope>
    <source>
        <strain evidence="9 10">YMTK-2</strain>
    </source>
</reference>
<dbReference type="InterPro" id="IPR007412">
    <property type="entry name" value="FlgM"/>
</dbReference>
<dbReference type="OrthoDB" id="5592959at2"/>
<comment type="similarity">
    <text evidence="1">Belongs to the FlgM family.</text>
</comment>
<keyword evidence="5" id="KW-0805">Transcription regulation</keyword>
<dbReference type="InterPro" id="IPR035890">
    <property type="entry name" value="Anti-sigma-28_factor_FlgM_sf"/>
</dbReference>
<dbReference type="GO" id="GO:0045892">
    <property type="term" value="P:negative regulation of DNA-templated transcription"/>
    <property type="evidence" value="ECO:0007669"/>
    <property type="project" value="InterPro"/>
</dbReference>
<dbReference type="RefSeq" id="WP_062422820.1">
    <property type="nucleotide sequence ID" value="NZ_BBYA01000011.1"/>
</dbReference>
<dbReference type="NCBIfam" id="TIGR03824">
    <property type="entry name" value="FlgM_jcvi"/>
    <property type="match status" value="1"/>
</dbReference>
<name>A0A0P6WXN5_9CHLR</name>
<accession>A0A0P6WXN5</accession>
<keyword evidence="6" id="KW-0804">Transcription</keyword>
<keyword evidence="4" id="KW-1005">Bacterial flagellum biogenesis</keyword>
<comment type="caution">
    <text evidence="9">The sequence shown here is derived from an EMBL/GenBank/DDBJ whole genome shotgun (WGS) entry which is preliminary data.</text>
</comment>